<dbReference type="Gene3D" id="3.40.50.300">
    <property type="entry name" value="P-loop containing nucleotide triphosphate hydrolases"/>
    <property type="match status" value="1"/>
</dbReference>
<proteinExistence type="inferred from homology"/>
<feature type="domain" description="Bacterial type II secretion system protein E" evidence="3">
    <location>
        <begin position="401"/>
        <end position="415"/>
    </location>
</feature>
<dbReference type="CDD" id="cd01131">
    <property type="entry name" value="PilT"/>
    <property type="match status" value="1"/>
</dbReference>
<keyword evidence="5" id="KW-1185">Reference proteome</keyword>
<dbReference type="Gene3D" id="3.30.300.160">
    <property type="entry name" value="Type II secretion system, protein E, N-terminal domain"/>
    <property type="match status" value="1"/>
</dbReference>
<comment type="similarity">
    <text evidence="1">Belongs to the GSP E family.</text>
</comment>
<dbReference type="SMART" id="SM00382">
    <property type="entry name" value="AAA"/>
    <property type="match status" value="1"/>
</dbReference>
<evidence type="ECO:0000256" key="1">
    <source>
        <dbReference type="ARBA" id="ARBA00006611"/>
    </source>
</evidence>
<dbReference type="Pfam" id="PF00437">
    <property type="entry name" value="T2SSE"/>
    <property type="match status" value="1"/>
</dbReference>
<dbReference type="InterPro" id="IPR037257">
    <property type="entry name" value="T2SS_E_N_sf"/>
</dbReference>
<dbReference type="InterPro" id="IPR003593">
    <property type="entry name" value="AAA+_ATPase"/>
</dbReference>
<dbReference type="RefSeq" id="WP_131156503.1">
    <property type="nucleotide sequence ID" value="NZ_CP036402.1"/>
</dbReference>
<dbReference type="InterPro" id="IPR007831">
    <property type="entry name" value="T2SS_GspE_N"/>
</dbReference>
<feature type="region of interest" description="Disordered" evidence="2">
    <location>
        <begin position="142"/>
        <end position="190"/>
    </location>
</feature>
<dbReference type="SUPFAM" id="SSF52540">
    <property type="entry name" value="P-loop containing nucleoside triphosphate hydrolases"/>
    <property type="match status" value="1"/>
</dbReference>
<sequence length="560" mass="60307">MTTELGRVLVSRGVVSEEQLRSAVETQEYEGGSLGKVIVDLGYAAEREIVQAVAETIGMPFADTRPGQVDPDAAALMPQDEATRLGALPVGFDRDGSLLVALADPGNDEAVERVKALTGVDVSPALAARGELQQAIAHLADAPGSAPADGGAGARPEREQGEARQRPPGGSRGLSLAERSDAAEASLATEAAPEGADSLLAYEQGSAIDLDEVLVQIIKRGASDLHLTAGVPPMLRLHGELEPMDEFDVLTPPELQKMIYAILTQKQREQFENELELDLSYQVPNVARFRVNVFQQRDSMGAVMRAIPHEIFSIEDLGLPRAVESLARRPRGFVLVTGPTGSGKSTTLASLIDMVNRERSSHIMTIEDPIEFLHTHNRSIVNQRELGGDTHSFSAALKHVLRQDPDVILVGELRDLETIQVALTAAETGHLVFGTLHTQDAPQTIDRMIDVFPPHQQEQIRVQLGGALQGVVCQQLLKTKDGHGRVPATEVMIATSAIKNLIREGKTHQMYSSIQAGKEHGMATMDTSLAQLVKTGKVTYDAALEKCNNAADFNRLCGRA</sequence>
<dbReference type="GO" id="GO:0016887">
    <property type="term" value="F:ATP hydrolysis activity"/>
    <property type="evidence" value="ECO:0007669"/>
    <property type="project" value="InterPro"/>
</dbReference>
<dbReference type="InterPro" id="IPR027417">
    <property type="entry name" value="P-loop_NTPase"/>
</dbReference>
<dbReference type="PANTHER" id="PTHR30486">
    <property type="entry name" value="TWITCHING MOTILITY PROTEIN PILT"/>
    <property type="match status" value="1"/>
</dbReference>
<dbReference type="Pfam" id="PF05157">
    <property type="entry name" value="MshEN"/>
    <property type="match status" value="1"/>
</dbReference>
<dbReference type="Proteomes" id="UP000291469">
    <property type="component" value="Chromosome"/>
</dbReference>
<evidence type="ECO:0000313" key="4">
    <source>
        <dbReference type="EMBL" id="QBI21511.1"/>
    </source>
</evidence>
<evidence type="ECO:0000313" key="5">
    <source>
        <dbReference type="Proteomes" id="UP000291469"/>
    </source>
</evidence>
<dbReference type="SUPFAM" id="SSF160246">
    <property type="entry name" value="EspE N-terminal domain-like"/>
    <property type="match status" value="1"/>
</dbReference>
<name>A0A411YJZ5_9ACTN</name>
<dbReference type="AlphaFoldDB" id="A0A411YJZ5"/>
<dbReference type="NCBIfam" id="TIGR01420">
    <property type="entry name" value="pilT_fam"/>
    <property type="match status" value="1"/>
</dbReference>
<dbReference type="InterPro" id="IPR006321">
    <property type="entry name" value="PilT/PilU"/>
</dbReference>
<reference evidence="4 5" key="1">
    <citation type="submission" date="2019-01" db="EMBL/GenBank/DDBJ databases">
        <title>Egibacter rhizosphaerae EGI 80759T.</title>
        <authorList>
            <person name="Chen D.-D."/>
            <person name="Tian Y."/>
            <person name="Jiao J.-Y."/>
            <person name="Zhang X.-T."/>
            <person name="Zhang Y.-G."/>
            <person name="Zhang Y."/>
            <person name="Xiao M."/>
            <person name="Shu W.-S."/>
            <person name="Li W.-J."/>
        </authorList>
    </citation>
    <scope>NUCLEOTIDE SEQUENCE [LARGE SCALE GENOMIC DNA]</scope>
    <source>
        <strain evidence="4 5">EGI 80759</strain>
    </source>
</reference>
<dbReference type="OrthoDB" id="9805147at2"/>
<dbReference type="InterPro" id="IPR001482">
    <property type="entry name" value="T2SS/T4SS_dom"/>
</dbReference>
<dbReference type="PROSITE" id="PS00662">
    <property type="entry name" value="T2SP_E"/>
    <property type="match status" value="1"/>
</dbReference>
<dbReference type="KEGG" id="erz:ER308_19340"/>
<evidence type="ECO:0000256" key="2">
    <source>
        <dbReference type="SAM" id="MobiDB-lite"/>
    </source>
</evidence>
<dbReference type="EMBL" id="CP036402">
    <property type="protein sequence ID" value="QBI21511.1"/>
    <property type="molecule type" value="Genomic_DNA"/>
</dbReference>
<evidence type="ECO:0000259" key="3">
    <source>
        <dbReference type="PROSITE" id="PS00662"/>
    </source>
</evidence>
<protein>
    <submittedName>
        <fullName evidence="4">PilT/PilU family type 4a pilus ATPase</fullName>
    </submittedName>
</protein>
<dbReference type="InterPro" id="IPR050921">
    <property type="entry name" value="T4SS_GSP_E_ATPase"/>
</dbReference>
<gene>
    <name evidence="4" type="ORF">ER308_19340</name>
</gene>
<dbReference type="Gene3D" id="3.30.450.90">
    <property type="match status" value="1"/>
</dbReference>
<dbReference type="GO" id="GO:0005524">
    <property type="term" value="F:ATP binding"/>
    <property type="evidence" value="ECO:0007669"/>
    <property type="project" value="InterPro"/>
</dbReference>
<accession>A0A411YJZ5</accession>
<organism evidence="4 5">
    <name type="scientific">Egibacter rhizosphaerae</name>
    <dbReference type="NCBI Taxonomy" id="1670831"/>
    <lineage>
        <taxon>Bacteria</taxon>
        <taxon>Bacillati</taxon>
        <taxon>Actinomycetota</taxon>
        <taxon>Nitriliruptoria</taxon>
        <taxon>Egibacterales</taxon>
        <taxon>Egibacteraceae</taxon>
        <taxon>Egibacter</taxon>
    </lineage>
</organism>
<feature type="compositionally biased region" description="Basic and acidic residues" evidence="2">
    <location>
        <begin position="155"/>
        <end position="165"/>
    </location>
</feature>